<evidence type="ECO:0008006" key="10">
    <source>
        <dbReference type="Google" id="ProtNLM"/>
    </source>
</evidence>
<proteinExistence type="predicted"/>
<evidence type="ECO:0000259" key="7">
    <source>
        <dbReference type="SMART" id="SM01086"/>
    </source>
</evidence>
<dbReference type="Proteomes" id="UP000230273">
    <property type="component" value="Unassembled WGS sequence"/>
</dbReference>
<dbReference type="CDD" id="cd00009">
    <property type="entry name" value="AAA"/>
    <property type="match status" value="1"/>
</dbReference>
<feature type="domain" description="Clp ATPase C-terminal" evidence="7">
    <location>
        <begin position="622"/>
        <end position="711"/>
    </location>
</feature>
<dbReference type="GO" id="GO:0034605">
    <property type="term" value="P:cellular response to heat"/>
    <property type="evidence" value="ECO:0007669"/>
    <property type="project" value="TreeGrafter"/>
</dbReference>
<dbReference type="InterPro" id="IPR003593">
    <property type="entry name" value="AAA+_ATPase"/>
</dbReference>
<dbReference type="GO" id="GO:0005737">
    <property type="term" value="C:cytoplasm"/>
    <property type="evidence" value="ECO:0007669"/>
    <property type="project" value="TreeGrafter"/>
</dbReference>
<feature type="region of interest" description="Disordered" evidence="5">
    <location>
        <begin position="1"/>
        <end position="22"/>
    </location>
</feature>
<dbReference type="Pfam" id="PF07724">
    <property type="entry name" value="AAA_2"/>
    <property type="match status" value="1"/>
</dbReference>
<keyword evidence="1" id="KW-0677">Repeat</keyword>
<feature type="domain" description="AAA+ ATPase" evidence="6">
    <location>
        <begin position="456"/>
        <end position="602"/>
    </location>
</feature>
<dbReference type="PANTHER" id="PTHR11638">
    <property type="entry name" value="ATP-DEPENDENT CLP PROTEASE"/>
    <property type="match status" value="1"/>
</dbReference>
<dbReference type="SMART" id="SM00382">
    <property type="entry name" value="AAA"/>
    <property type="match status" value="2"/>
</dbReference>
<dbReference type="GO" id="GO:0005524">
    <property type="term" value="F:ATP binding"/>
    <property type="evidence" value="ECO:0007669"/>
    <property type="project" value="UniProtKB-KW"/>
</dbReference>
<dbReference type="InterPro" id="IPR001270">
    <property type="entry name" value="ClpA/B"/>
</dbReference>
<dbReference type="InterPro" id="IPR019489">
    <property type="entry name" value="Clp_ATPase_C"/>
</dbReference>
<dbReference type="Gene3D" id="3.40.50.300">
    <property type="entry name" value="P-loop containing nucleotide triphosphate hydrolases"/>
    <property type="match status" value="2"/>
</dbReference>
<dbReference type="AlphaFoldDB" id="A0A2G9YVN8"/>
<evidence type="ECO:0000313" key="8">
    <source>
        <dbReference type="EMBL" id="PIP23308.1"/>
    </source>
</evidence>
<dbReference type="Gene3D" id="1.10.8.60">
    <property type="match status" value="2"/>
</dbReference>
<dbReference type="InterPro" id="IPR003959">
    <property type="entry name" value="ATPase_AAA_core"/>
</dbReference>
<evidence type="ECO:0000259" key="6">
    <source>
        <dbReference type="SMART" id="SM00382"/>
    </source>
</evidence>
<evidence type="ECO:0000256" key="5">
    <source>
        <dbReference type="SAM" id="MobiDB-lite"/>
    </source>
</evidence>
<evidence type="ECO:0000256" key="1">
    <source>
        <dbReference type="ARBA" id="ARBA00022737"/>
    </source>
</evidence>
<feature type="domain" description="AAA+ ATPase" evidence="6">
    <location>
        <begin position="179"/>
        <end position="332"/>
    </location>
</feature>
<evidence type="ECO:0000256" key="4">
    <source>
        <dbReference type="ARBA" id="ARBA00023186"/>
    </source>
</evidence>
<dbReference type="InterPro" id="IPR041546">
    <property type="entry name" value="ClpA/ClpB_AAA_lid"/>
</dbReference>
<dbReference type="EMBL" id="PCRP01000066">
    <property type="protein sequence ID" value="PIP23308.1"/>
    <property type="molecule type" value="Genomic_DNA"/>
</dbReference>
<dbReference type="Pfam" id="PF10431">
    <property type="entry name" value="ClpB_D2-small"/>
    <property type="match status" value="1"/>
</dbReference>
<feature type="non-terminal residue" evidence="8">
    <location>
        <position position="1"/>
    </location>
</feature>
<sequence>KQGFASRASSYFERSEKQGFASRASSYFERSEKQGFASRASSYFYSKNFQDAVIESLKIAKDKRHKRVEVGDMLTALAKNNLVFRKILIENNLKVEDIESLVWWLESIESRIAERQRIWEYKNLVRTGTLAKEWAAGYTITLDRYSIDWTETVRQKRFNEIVGHQEQIEQVERILARVDINNALLVGEAGSGRESIVQAIAQRSLFGESLPPLKYKRVVEVDMVSLLSQAASNEEAEVLLDRIFQESISAGNIILVFNEFHNYVGSGLRLGTIDISGILFPYLKSPQSLIIAITTYAGLHKNIEQNPSLLSLFEKVEVPEISERETFMLLENLALLLESRYKKYVTYPAIREMVRLSGRYMPSIPFPKKAMDLMDEVMVYVAQLSKSQLVLPEHVAKVVSQKTQVPVGEIESKEREVLLNLEKLIHQRIINQEEAVKEVSSALRRARADITVRKGPMGCFLFLGPTGVGKTETSKALAEIYFGSEDRMARLDMSEFQAIADIPRLIGSAGQEGLLTTQVWENPFSLVLLDEIEKAHPNILNLFLQVLDEGHLTDGLGRKIDFKNTIIIATSNAGYLVILEALKKNKLMTAIKEELLDFLYKEGTFRPEFINRFDSVVVFKSLTKENLLDITELLLQKLKKNLQEKEIEFIINLPLKEKIVELGFDPIFGARQMRRVIQDKVENVLAAALLSGELKRGYRVQIEPKDFKLIINP</sequence>
<name>A0A2G9YVN8_9BACT</name>
<gene>
    <name evidence="8" type="ORF">COX36_04105</name>
</gene>
<evidence type="ECO:0000313" key="9">
    <source>
        <dbReference type="Proteomes" id="UP000230273"/>
    </source>
</evidence>
<dbReference type="SMART" id="SM01086">
    <property type="entry name" value="ClpB_D2-small"/>
    <property type="match status" value="1"/>
</dbReference>
<evidence type="ECO:0000256" key="3">
    <source>
        <dbReference type="ARBA" id="ARBA00022840"/>
    </source>
</evidence>
<keyword evidence="4" id="KW-0143">Chaperone</keyword>
<dbReference type="PRINTS" id="PR00300">
    <property type="entry name" value="CLPPROTEASEA"/>
</dbReference>
<reference evidence="8 9" key="1">
    <citation type="submission" date="2017-09" db="EMBL/GenBank/DDBJ databases">
        <title>Depth-based differentiation of microbial function through sediment-hosted aquifers and enrichment of novel symbionts in the deep terrestrial subsurface.</title>
        <authorList>
            <person name="Probst A.J."/>
            <person name="Ladd B."/>
            <person name="Jarett J.K."/>
            <person name="Geller-Mcgrath D.E."/>
            <person name="Sieber C.M."/>
            <person name="Emerson J.B."/>
            <person name="Anantharaman K."/>
            <person name="Thomas B.C."/>
            <person name="Malmstrom R."/>
            <person name="Stieglmeier M."/>
            <person name="Klingl A."/>
            <person name="Woyke T."/>
            <person name="Ryan C.M."/>
            <person name="Banfield J.F."/>
        </authorList>
    </citation>
    <scope>NUCLEOTIDE SEQUENCE [LARGE SCALE GENOMIC DNA]</scope>
    <source>
        <strain evidence="8">CG23_combo_of_CG06-09_8_20_14_all_38_19</strain>
    </source>
</reference>
<dbReference type="CDD" id="cd19499">
    <property type="entry name" value="RecA-like_ClpB_Hsp104-like"/>
    <property type="match status" value="1"/>
</dbReference>
<comment type="caution">
    <text evidence="8">The sequence shown here is derived from an EMBL/GenBank/DDBJ whole genome shotgun (WGS) entry which is preliminary data.</text>
</comment>
<dbReference type="PANTHER" id="PTHR11638:SF18">
    <property type="entry name" value="HEAT SHOCK PROTEIN 104"/>
    <property type="match status" value="1"/>
</dbReference>
<dbReference type="GO" id="GO:0016887">
    <property type="term" value="F:ATP hydrolysis activity"/>
    <property type="evidence" value="ECO:0007669"/>
    <property type="project" value="InterPro"/>
</dbReference>
<protein>
    <recommendedName>
        <fullName evidence="10">Clp R domain-containing protein</fullName>
    </recommendedName>
</protein>
<dbReference type="InterPro" id="IPR027417">
    <property type="entry name" value="P-loop_NTPase"/>
</dbReference>
<accession>A0A2G9YVN8</accession>
<dbReference type="Pfam" id="PF17871">
    <property type="entry name" value="AAA_lid_9"/>
    <property type="match status" value="1"/>
</dbReference>
<organism evidence="8 9">
    <name type="scientific">Candidatus Nealsonbacteria bacterium CG23_combo_of_CG06-09_8_20_14_all_38_19</name>
    <dbReference type="NCBI Taxonomy" id="1974721"/>
    <lineage>
        <taxon>Bacteria</taxon>
        <taxon>Candidatus Nealsoniibacteriota</taxon>
    </lineage>
</organism>
<keyword evidence="2" id="KW-0547">Nucleotide-binding</keyword>
<dbReference type="InterPro" id="IPR050130">
    <property type="entry name" value="ClpA_ClpB"/>
</dbReference>
<evidence type="ECO:0000256" key="2">
    <source>
        <dbReference type="ARBA" id="ARBA00022741"/>
    </source>
</evidence>
<keyword evidence="3" id="KW-0067">ATP-binding</keyword>
<dbReference type="SUPFAM" id="SSF52540">
    <property type="entry name" value="P-loop containing nucleoside triphosphate hydrolases"/>
    <property type="match status" value="2"/>
</dbReference>